<evidence type="ECO:0000256" key="2">
    <source>
        <dbReference type="ARBA" id="ARBA00022705"/>
    </source>
</evidence>
<keyword evidence="5 6" id="KW-0238">DNA-binding</keyword>
<keyword evidence="2 6" id="KW-0235">DNA replication</keyword>
<dbReference type="GO" id="GO:0009432">
    <property type="term" value="P:SOS response"/>
    <property type="evidence" value="ECO:0007669"/>
    <property type="project" value="UniProtKB-UniRule"/>
</dbReference>
<dbReference type="EMBL" id="MFEN01000015">
    <property type="protein sequence ID" value="OGE84368.1"/>
    <property type="molecule type" value="Genomic_DNA"/>
</dbReference>
<dbReference type="PANTHER" id="PTHR32182">
    <property type="entry name" value="DNA REPLICATION AND REPAIR PROTEIN RECF"/>
    <property type="match status" value="1"/>
</dbReference>
<evidence type="ECO:0000256" key="1">
    <source>
        <dbReference type="ARBA" id="ARBA00022490"/>
    </source>
</evidence>
<accession>A0A1F5P3B3</accession>
<sequence>MYIKKANFQNFRNFSKLDLTFRPGFVILSGPNGAGKTNFLEGLYFSLSLARFPTSALSQLLRGKEQFFSIKTTTLSNEDISFEIFCEQREGRPFLQLKTNGQVVTRGQYARHASVICFLPEDLNLLTHSPANRRRFLDEVLVSCSPEYRHTLSQYTKTLKQRSVALEKQATLEVWDEQLANFGSVITGFRKNLAEFINKRLEDVLSNISSELGKIELKYHAGGDSDKDNFGKKLALARARDLQRLTTSVGPHHDDFEMFNERRAIVGYLSRGQLRAITLALKILEKQYLESFGLSPLMLLDDVFSEFDTKHQRHLLEFLKGFEQVFLTTAHLEEIKEFLPAGAQVYIVSDGSISSLPRPGEG</sequence>
<dbReference type="NCBIfam" id="TIGR00611">
    <property type="entry name" value="recf"/>
    <property type="match status" value="1"/>
</dbReference>
<keyword evidence="4 6" id="KW-0067">ATP-binding</keyword>
<dbReference type="Pfam" id="PF02463">
    <property type="entry name" value="SMC_N"/>
    <property type="match status" value="1"/>
</dbReference>
<dbReference type="InterPro" id="IPR003395">
    <property type="entry name" value="RecF/RecN/SMC_N"/>
</dbReference>
<feature type="domain" description="RecF/RecN/SMC N-terminal" evidence="7">
    <location>
        <begin position="2"/>
        <end position="335"/>
    </location>
</feature>
<dbReference type="InterPro" id="IPR042174">
    <property type="entry name" value="RecF_2"/>
</dbReference>
<protein>
    <recommendedName>
        <fullName evidence="6">DNA replication and repair protein RecF</fullName>
    </recommendedName>
</protein>
<dbReference type="InterPro" id="IPR027417">
    <property type="entry name" value="P-loop_NTPase"/>
</dbReference>
<comment type="caution">
    <text evidence="8">The sequence shown here is derived from an EMBL/GenBank/DDBJ whole genome shotgun (WGS) entry which is preliminary data.</text>
</comment>
<evidence type="ECO:0000313" key="9">
    <source>
        <dbReference type="Proteomes" id="UP000176339"/>
    </source>
</evidence>
<keyword evidence="3 6" id="KW-0547">Nucleotide-binding</keyword>
<dbReference type="GO" id="GO:0006260">
    <property type="term" value="P:DNA replication"/>
    <property type="evidence" value="ECO:0007669"/>
    <property type="project" value="UniProtKB-UniRule"/>
</dbReference>
<dbReference type="PANTHER" id="PTHR32182:SF0">
    <property type="entry name" value="DNA REPLICATION AND REPAIR PROTEIN RECF"/>
    <property type="match status" value="1"/>
</dbReference>
<dbReference type="SUPFAM" id="SSF52540">
    <property type="entry name" value="P-loop containing nucleoside triphosphate hydrolases"/>
    <property type="match status" value="1"/>
</dbReference>
<keyword evidence="6" id="KW-0227">DNA damage</keyword>
<dbReference type="HAMAP" id="MF_00365">
    <property type="entry name" value="RecF"/>
    <property type="match status" value="1"/>
</dbReference>
<dbReference type="GO" id="GO:0000731">
    <property type="term" value="P:DNA synthesis involved in DNA repair"/>
    <property type="evidence" value="ECO:0007669"/>
    <property type="project" value="TreeGrafter"/>
</dbReference>
<comment type="similarity">
    <text evidence="6">Belongs to the RecF family.</text>
</comment>
<dbReference type="GO" id="GO:0006302">
    <property type="term" value="P:double-strand break repair"/>
    <property type="evidence" value="ECO:0007669"/>
    <property type="project" value="TreeGrafter"/>
</dbReference>
<reference evidence="8 9" key="1">
    <citation type="journal article" date="2016" name="Nat. Commun.">
        <title>Thousands of microbial genomes shed light on interconnected biogeochemical processes in an aquifer system.</title>
        <authorList>
            <person name="Anantharaman K."/>
            <person name="Brown C.T."/>
            <person name="Hug L.A."/>
            <person name="Sharon I."/>
            <person name="Castelle C.J."/>
            <person name="Probst A.J."/>
            <person name="Thomas B.C."/>
            <person name="Singh A."/>
            <person name="Wilkins M.J."/>
            <person name="Karaoz U."/>
            <person name="Brodie E.L."/>
            <person name="Williams K.H."/>
            <person name="Hubbard S.S."/>
            <person name="Banfield J.F."/>
        </authorList>
    </citation>
    <scope>NUCLEOTIDE SEQUENCE [LARGE SCALE GENOMIC DNA]</scope>
</reference>
<gene>
    <name evidence="6" type="primary">recF</name>
    <name evidence="8" type="ORF">A2846_01945</name>
</gene>
<evidence type="ECO:0000313" key="8">
    <source>
        <dbReference type="EMBL" id="OGE84368.1"/>
    </source>
</evidence>
<dbReference type="Gene3D" id="1.20.1050.90">
    <property type="entry name" value="RecF/RecN/SMC, N-terminal domain"/>
    <property type="match status" value="1"/>
</dbReference>
<keyword evidence="6" id="KW-0234">DNA repair</keyword>
<keyword evidence="1 6" id="KW-0963">Cytoplasm</keyword>
<dbReference type="GO" id="GO:0003697">
    <property type="term" value="F:single-stranded DNA binding"/>
    <property type="evidence" value="ECO:0007669"/>
    <property type="project" value="UniProtKB-UniRule"/>
</dbReference>
<evidence type="ECO:0000256" key="3">
    <source>
        <dbReference type="ARBA" id="ARBA00022741"/>
    </source>
</evidence>
<comment type="subcellular location">
    <subcellularLocation>
        <location evidence="6">Cytoplasm</location>
    </subcellularLocation>
</comment>
<comment type="function">
    <text evidence="6">The RecF protein is involved in DNA metabolism; it is required for DNA replication and normal SOS inducibility. RecF binds preferentially to single-stranded, linear DNA. It also seems to bind ATP.</text>
</comment>
<keyword evidence="6" id="KW-0742">SOS response</keyword>
<evidence type="ECO:0000256" key="5">
    <source>
        <dbReference type="ARBA" id="ARBA00023125"/>
    </source>
</evidence>
<dbReference type="GO" id="GO:0005524">
    <property type="term" value="F:ATP binding"/>
    <property type="evidence" value="ECO:0007669"/>
    <property type="project" value="UniProtKB-UniRule"/>
</dbReference>
<name>A0A1F5P3B3_9BACT</name>
<dbReference type="InterPro" id="IPR001238">
    <property type="entry name" value="DNA-binding_RecF"/>
</dbReference>
<dbReference type="AlphaFoldDB" id="A0A1F5P3B3"/>
<evidence type="ECO:0000256" key="6">
    <source>
        <dbReference type="HAMAP-Rule" id="MF_00365"/>
    </source>
</evidence>
<proteinExistence type="inferred from homology"/>
<dbReference type="Proteomes" id="UP000176339">
    <property type="component" value="Unassembled WGS sequence"/>
</dbReference>
<organism evidence="8 9">
    <name type="scientific">Candidatus Doudnabacteria bacterium RIFCSPHIGHO2_01_FULL_49_9</name>
    <dbReference type="NCBI Taxonomy" id="1817827"/>
    <lineage>
        <taxon>Bacteria</taxon>
        <taxon>Candidatus Doudnaibacteriota</taxon>
    </lineage>
</organism>
<feature type="binding site" evidence="6">
    <location>
        <begin position="30"/>
        <end position="37"/>
    </location>
    <ligand>
        <name>ATP</name>
        <dbReference type="ChEBI" id="CHEBI:30616"/>
    </ligand>
</feature>
<dbReference type="Gene3D" id="3.40.50.300">
    <property type="entry name" value="P-loop containing nucleotide triphosphate hydrolases"/>
    <property type="match status" value="1"/>
</dbReference>
<evidence type="ECO:0000259" key="7">
    <source>
        <dbReference type="Pfam" id="PF02463"/>
    </source>
</evidence>
<dbReference type="GO" id="GO:0005737">
    <property type="term" value="C:cytoplasm"/>
    <property type="evidence" value="ECO:0007669"/>
    <property type="project" value="UniProtKB-SubCell"/>
</dbReference>
<evidence type="ECO:0000256" key="4">
    <source>
        <dbReference type="ARBA" id="ARBA00022840"/>
    </source>
</evidence>